<dbReference type="Gene3D" id="3.30.420.40">
    <property type="match status" value="2"/>
</dbReference>
<comment type="subunit">
    <text evidence="5 16">Homodimer.</text>
</comment>
<evidence type="ECO:0000313" key="18">
    <source>
        <dbReference type="Proteomes" id="UP000678545"/>
    </source>
</evidence>
<dbReference type="GO" id="GO:0015937">
    <property type="term" value="P:coenzyme A biosynthetic process"/>
    <property type="evidence" value="ECO:0007669"/>
    <property type="project" value="UniProtKB-UniRule"/>
</dbReference>
<dbReference type="GO" id="GO:0005524">
    <property type="term" value="F:ATP binding"/>
    <property type="evidence" value="ECO:0007669"/>
    <property type="project" value="UniProtKB-UniRule"/>
</dbReference>
<dbReference type="EC" id="2.7.1.33" evidence="6 16"/>
<keyword evidence="11 16" id="KW-0067">ATP-binding</keyword>
<comment type="subcellular location">
    <subcellularLocation>
        <location evidence="3 16">Cytoplasm</location>
    </subcellularLocation>
</comment>
<dbReference type="AlphaFoldDB" id="A0A941E4U7"/>
<keyword evidence="10 16" id="KW-0418">Kinase</keyword>
<evidence type="ECO:0000256" key="5">
    <source>
        <dbReference type="ARBA" id="ARBA00011738"/>
    </source>
</evidence>
<proteinExistence type="inferred from homology"/>
<dbReference type="InterPro" id="IPR043129">
    <property type="entry name" value="ATPase_NBD"/>
</dbReference>
<dbReference type="Pfam" id="PF03309">
    <property type="entry name" value="Pan_kinase"/>
    <property type="match status" value="1"/>
</dbReference>
<comment type="similarity">
    <text evidence="14 16">Belongs to the type III pantothenate kinase family.</text>
</comment>
<keyword evidence="9 16" id="KW-0547">Nucleotide-binding</keyword>
<dbReference type="PANTHER" id="PTHR34265">
    <property type="entry name" value="TYPE III PANTOTHENATE KINASE"/>
    <property type="match status" value="1"/>
</dbReference>
<comment type="pathway">
    <text evidence="4 16">Cofactor biosynthesis; coenzyme A biosynthesis; CoA from (R)-pantothenate: step 1/5.</text>
</comment>
<comment type="cofactor">
    <cofactor evidence="16">
        <name>NH4(+)</name>
        <dbReference type="ChEBI" id="CHEBI:28938"/>
    </cofactor>
    <cofactor evidence="16">
        <name>K(+)</name>
        <dbReference type="ChEBI" id="CHEBI:29103"/>
    </cofactor>
    <text evidence="16">A monovalent cation. Ammonium or potassium.</text>
</comment>
<evidence type="ECO:0000256" key="4">
    <source>
        <dbReference type="ARBA" id="ARBA00005225"/>
    </source>
</evidence>
<feature type="binding site" evidence="16">
    <location>
        <begin position="110"/>
        <end position="113"/>
    </location>
    <ligand>
        <name>substrate</name>
    </ligand>
</feature>
<dbReference type="CDD" id="cd24015">
    <property type="entry name" value="ASKHA_NBD_PanK-III"/>
    <property type="match status" value="1"/>
</dbReference>
<feature type="active site" description="Proton acceptor" evidence="16">
    <location>
        <position position="112"/>
    </location>
</feature>
<evidence type="ECO:0000256" key="14">
    <source>
        <dbReference type="ARBA" id="ARBA00038036"/>
    </source>
</evidence>
<protein>
    <recommendedName>
        <fullName evidence="15 16">Type III pantothenate kinase</fullName>
        <ecNumber evidence="6 16">2.7.1.33</ecNumber>
    </recommendedName>
    <alternativeName>
        <fullName evidence="16">PanK-III</fullName>
    </alternativeName>
    <alternativeName>
        <fullName evidence="16">Pantothenic acid kinase</fullName>
    </alternativeName>
</protein>
<dbReference type="EMBL" id="JAGSPJ010000002">
    <property type="protein sequence ID" value="MBR7799768.1"/>
    <property type="molecule type" value="Genomic_DNA"/>
</dbReference>
<evidence type="ECO:0000256" key="7">
    <source>
        <dbReference type="ARBA" id="ARBA00022490"/>
    </source>
</evidence>
<feature type="binding site" evidence="16">
    <location>
        <position position="136"/>
    </location>
    <ligand>
        <name>ATP</name>
        <dbReference type="ChEBI" id="CHEBI:30616"/>
    </ligand>
</feature>
<comment type="function">
    <text evidence="16">Catalyzes the phosphorylation of pantothenate (Pan), the first step in CoA biosynthesis.</text>
</comment>
<keyword evidence="18" id="KW-1185">Reference proteome</keyword>
<comment type="catalytic activity">
    <reaction evidence="1 16">
        <text>(R)-pantothenate + ATP = (R)-4'-phosphopantothenate + ADP + H(+)</text>
        <dbReference type="Rhea" id="RHEA:16373"/>
        <dbReference type="ChEBI" id="CHEBI:10986"/>
        <dbReference type="ChEBI" id="CHEBI:15378"/>
        <dbReference type="ChEBI" id="CHEBI:29032"/>
        <dbReference type="ChEBI" id="CHEBI:30616"/>
        <dbReference type="ChEBI" id="CHEBI:456216"/>
        <dbReference type="EC" id="2.7.1.33"/>
    </reaction>
</comment>
<evidence type="ECO:0000313" key="17">
    <source>
        <dbReference type="EMBL" id="MBR7799768.1"/>
    </source>
</evidence>
<sequence length="264" mass="28097">MSENSSVLLLIDVGNTRLKWATVLEQTVAVSPVWLASGTLPHSDLAQLNPIIQELPIRRCVVSNVAGEKLQQQLEQILLKSHPTMAIRRFVSSEHCAGLTNLYTQPSRLGSDRFAAAIGAHATVPKEALIVATCGTATTIDAVTPNGTFLGGLILPGLQLMASSLALSTAQLPHIPADSGLQSLFGKNTEQAIISGCIHAQIGAILCAVNELEKSNGPTVQLIISGGAAAYILPELRKHAGITWQHIENLVMRGLYFFAHSENC</sequence>
<dbReference type="GO" id="GO:0005737">
    <property type="term" value="C:cytoplasm"/>
    <property type="evidence" value="ECO:0007669"/>
    <property type="project" value="UniProtKB-SubCell"/>
</dbReference>
<evidence type="ECO:0000256" key="11">
    <source>
        <dbReference type="ARBA" id="ARBA00022840"/>
    </source>
</evidence>
<evidence type="ECO:0000256" key="15">
    <source>
        <dbReference type="ARBA" id="ARBA00040883"/>
    </source>
</evidence>
<accession>A0A941E4U7</accession>
<dbReference type="PANTHER" id="PTHR34265:SF1">
    <property type="entry name" value="TYPE III PANTOTHENATE KINASE"/>
    <property type="match status" value="1"/>
</dbReference>
<feature type="binding site" evidence="16">
    <location>
        <position position="189"/>
    </location>
    <ligand>
        <name>substrate</name>
    </ligand>
</feature>
<evidence type="ECO:0000256" key="6">
    <source>
        <dbReference type="ARBA" id="ARBA00012102"/>
    </source>
</evidence>
<name>A0A941E4U7_9BURK</name>
<evidence type="ECO:0000256" key="3">
    <source>
        <dbReference type="ARBA" id="ARBA00004496"/>
    </source>
</evidence>
<keyword evidence="7 16" id="KW-0963">Cytoplasm</keyword>
<evidence type="ECO:0000256" key="10">
    <source>
        <dbReference type="ARBA" id="ARBA00022777"/>
    </source>
</evidence>
<feature type="binding site" evidence="16">
    <location>
        <begin position="12"/>
        <end position="19"/>
    </location>
    <ligand>
        <name>ATP</name>
        <dbReference type="ChEBI" id="CHEBI:30616"/>
    </ligand>
</feature>
<reference evidence="17" key="1">
    <citation type="submission" date="2021-04" db="EMBL/GenBank/DDBJ databases">
        <title>novel species isolated from subtropical streams in China.</title>
        <authorList>
            <person name="Lu H."/>
        </authorList>
    </citation>
    <scope>NUCLEOTIDE SEQUENCE</scope>
    <source>
        <strain evidence="17">FT137W</strain>
    </source>
</reference>
<evidence type="ECO:0000256" key="2">
    <source>
        <dbReference type="ARBA" id="ARBA00001958"/>
    </source>
</evidence>
<dbReference type="NCBIfam" id="TIGR00671">
    <property type="entry name" value="baf"/>
    <property type="match status" value="1"/>
</dbReference>
<comment type="cofactor">
    <cofactor evidence="2">
        <name>K(+)</name>
        <dbReference type="ChEBI" id="CHEBI:29103"/>
    </cofactor>
</comment>
<feature type="binding site" evidence="16">
    <location>
        <position position="103"/>
    </location>
    <ligand>
        <name>substrate</name>
    </ligand>
</feature>
<gene>
    <name evidence="16" type="primary">coaX</name>
    <name evidence="17" type="ORF">KDM90_07135</name>
</gene>
<evidence type="ECO:0000256" key="12">
    <source>
        <dbReference type="ARBA" id="ARBA00022958"/>
    </source>
</evidence>
<dbReference type="HAMAP" id="MF_01274">
    <property type="entry name" value="Pantothen_kinase_3"/>
    <property type="match status" value="1"/>
</dbReference>
<evidence type="ECO:0000256" key="8">
    <source>
        <dbReference type="ARBA" id="ARBA00022679"/>
    </source>
</evidence>
<dbReference type="GO" id="GO:0004594">
    <property type="term" value="F:pantothenate kinase activity"/>
    <property type="evidence" value="ECO:0007669"/>
    <property type="project" value="UniProtKB-UniRule"/>
</dbReference>
<evidence type="ECO:0000256" key="13">
    <source>
        <dbReference type="ARBA" id="ARBA00022993"/>
    </source>
</evidence>
<dbReference type="Proteomes" id="UP000678545">
    <property type="component" value="Unassembled WGS sequence"/>
</dbReference>
<keyword evidence="12 16" id="KW-0630">Potassium</keyword>
<dbReference type="InterPro" id="IPR004619">
    <property type="entry name" value="Type_III_PanK"/>
</dbReference>
<organism evidence="17 18">
    <name type="scientific">Undibacterium fentianense</name>
    <dbReference type="NCBI Taxonomy" id="2828728"/>
    <lineage>
        <taxon>Bacteria</taxon>
        <taxon>Pseudomonadati</taxon>
        <taxon>Pseudomonadota</taxon>
        <taxon>Betaproteobacteria</taxon>
        <taxon>Burkholderiales</taxon>
        <taxon>Oxalobacteraceae</taxon>
        <taxon>Undibacterium</taxon>
    </lineage>
</organism>
<comment type="caution">
    <text evidence="17">The sequence shown here is derived from an EMBL/GenBank/DDBJ whole genome shotgun (WGS) entry which is preliminary data.</text>
</comment>
<dbReference type="SUPFAM" id="SSF53067">
    <property type="entry name" value="Actin-like ATPase domain"/>
    <property type="match status" value="2"/>
</dbReference>
<evidence type="ECO:0000256" key="9">
    <source>
        <dbReference type="ARBA" id="ARBA00022741"/>
    </source>
</evidence>
<keyword evidence="13 16" id="KW-0173">Coenzyme A biosynthesis</keyword>
<evidence type="ECO:0000256" key="1">
    <source>
        <dbReference type="ARBA" id="ARBA00001206"/>
    </source>
</evidence>
<evidence type="ECO:0000256" key="16">
    <source>
        <dbReference type="HAMAP-Rule" id="MF_01274"/>
    </source>
</evidence>
<keyword evidence="8 16" id="KW-0808">Transferase</keyword>
<comment type="caution">
    <text evidence="16">Lacks conserved residue(s) required for the propagation of feature annotation.</text>
</comment>